<dbReference type="Gene3D" id="3.80.10.10">
    <property type="entry name" value="Ribonuclease Inhibitor"/>
    <property type="match status" value="1"/>
</dbReference>
<reference evidence="1 2" key="1">
    <citation type="submission" date="2019-03" db="EMBL/GenBank/DDBJ databases">
        <title>Genomic Encyclopedia of Archaeal and Bacterial Type Strains, Phase II (KMG-II): from individual species to whole genera.</title>
        <authorList>
            <person name="Goeker M."/>
        </authorList>
    </citation>
    <scope>NUCLEOTIDE SEQUENCE [LARGE SCALE GENOMIC DNA]</scope>
    <source>
        <strain evidence="1 2">DSM 15388</strain>
    </source>
</reference>
<dbReference type="InterPro" id="IPR032675">
    <property type="entry name" value="LRR_dom_sf"/>
</dbReference>
<comment type="caution">
    <text evidence="1">The sequence shown here is derived from an EMBL/GenBank/DDBJ whole genome shotgun (WGS) entry which is preliminary data.</text>
</comment>
<dbReference type="Proteomes" id="UP000295793">
    <property type="component" value="Unassembled WGS sequence"/>
</dbReference>
<proteinExistence type="predicted"/>
<accession>A0A4R3I3X6</accession>
<sequence>MASEMRPSFIKSSQYDLLAFICKVIVVKMSRIIRTARELIVFSIIKDILSLKFIANRPLSWLIRIGLLWLVVDHLASIKFVGTQMQEQAESINGGAAAQSAVLISEVNVPELIADEQLRQCISRSSGFIVNREKTTDALTYLDCAGLGITNLSGVELFPQIHSVSLQQAEVLSLEPLHSLAQLNSVDLTDVTTVTIEQVYALAPLKKIRWPVLAEIPCTRLRELAGADKDKLMLLKQADNRSCWGANSNATRNELVSFRMKDSRGEYISNEDWFYFQKLEKEYNANKSYDDAKGSF</sequence>
<dbReference type="EMBL" id="SLZR01000009">
    <property type="protein sequence ID" value="TCS40426.1"/>
    <property type="molecule type" value="Genomic_DNA"/>
</dbReference>
<gene>
    <name evidence="1" type="ORF">BCF53_109136</name>
</gene>
<evidence type="ECO:0000313" key="1">
    <source>
        <dbReference type="EMBL" id="TCS40426.1"/>
    </source>
</evidence>
<name>A0A4R3I3X6_9GAMM</name>
<dbReference type="AlphaFoldDB" id="A0A4R3I3X6"/>
<evidence type="ECO:0000313" key="2">
    <source>
        <dbReference type="Proteomes" id="UP000295793"/>
    </source>
</evidence>
<organism evidence="1 2">
    <name type="scientific">Reinekea marinisedimentorum</name>
    <dbReference type="NCBI Taxonomy" id="230495"/>
    <lineage>
        <taxon>Bacteria</taxon>
        <taxon>Pseudomonadati</taxon>
        <taxon>Pseudomonadota</taxon>
        <taxon>Gammaproteobacteria</taxon>
        <taxon>Oceanospirillales</taxon>
        <taxon>Saccharospirillaceae</taxon>
        <taxon>Reinekea</taxon>
    </lineage>
</organism>
<dbReference type="SUPFAM" id="SSF52075">
    <property type="entry name" value="Outer arm dynein light chain 1"/>
    <property type="match status" value="1"/>
</dbReference>
<evidence type="ECO:0008006" key="3">
    <source>
        <dbReference type="Google" id="ProtNLM"/>
    </source>
</evidence>
<keyword evidence="2" id="KW-1185">Reference proteome</keyword>
<protein>
    <recommendedName>
        <fullName evidence="3">Leucine rich repeat (LRR) protein</fullName>
    </recommendedName>
</protein>